<keyword evidence="4" id="KW-0808">Transferase</keyword>
<dbReference type="Pfam" id="PF01050">
    <property type="entry name" value="MannoseP_isomer"/>
    <property type="match status" value="1"/>
</dbReference>
<dbReference type="InterPro" id="IPR051161">
    <property type="entry name" value="Mannose-6P_isomerase_type2"/>
</dbReference>
<keyword evidence="4" id="KW-0548">Nucleotidyltransferase</keyword>
<protein>
    <submittedName>
        <fullName evidence="4">Mannose-1-phosphate guanylyltransferase</fullName>
    </submittedName>
</protein>
<proteinExistence type="predicted"/>
<dbReference type="SUPFAM" id="SSF51182">
    <property type="entry name" value="RmlC-like cupins"/>
    <property type="match status" value="1"/>
</dbReference>
<dbReference type="InterPro" id="IPR054566">
    <property type="entry name" value="ManC/GMP-like_b-helix"/>
</dbReference>
<accession>A0AA35SVK1</accession>
<dbReference type="SUPFAM" id="SSF53448">
    <property type="entry name" value="Nucleotide-diphospho-sugar transferases"/>
    <property type="match status" value="1"/>
</dbReference>
<keyword evidence="5" id="KW-1185">Reference proteome</keyword>
<gene>
    <name evidence="4" type="ORF">GBAR_LOCUS20394</name>
</gene>
<dbReference type="GO" id="GO:0004475">
    <property type="term" value="F:mannose-1-phosphate guanylyltransferase (GTP) activity"/>
    <property type="evidence" value="ECO:0007669"/>
    <property type="project" value="TreeGrafter"/>
</dbReference>
<organism evidence="4 5">
    <name type="scientific">Geodia barretti</name>
    <name type="common">Barrett's horny sponge</name>
    <dbReference type="NCBI Taxonomy" id="519541"/>
    <lineage>
        <taxon>Eukaryota</taxon>
        <taxon>Metazoa</taxon>
        <taxon>Porifera</taxon>
        <taxon>Demospongiae</taxon>
        <taxon>Heteroscleromorpha</taxon>
        <taxon>Tetractinellida</taxon>
        <taxon>Astrophorina</taxon>
        <taxon>Geodiidae</taxon>
        <taxon>Geodia</taxon>
    </lineage>
</organism>
<dbReference type="PANTHER" id="PTHR46390:SF1">
    <property type="entry name" value="MANNOSE-1-PHOSPHATE GUANYLYLTRANSFERASE"/>
    <property type="match status" value="1"/>
</dbReference>
<dbReference type="EMBL" id="CASHTH010002868">
    <property type="protein sequence ID" value="CAI8036409.1"/>
    <property type="molecule type" value="Genomic_DNA"/>
</dbReference>
<evidence type="ECO:0000259" key="2">
    <source>
        <dbReference type="Pfam" id="PF01050"/>
    </source>
</evidence>
<dbReference type="GO" id="GO:0005976">
    <property type="term" value="P:polysaccharide metabolic process"/>
    <property type="evidence" value="ECO:0007669"/>
    <property type="project" value="InterPro"/>
</dbReference>
<dbReference type="InterPro" id="IPR001538">
    <property type="entry name" value="Man6P_isomerase-2_C"/>
</dbReference>
<evidence type="ECO:0000259" key="1">
    <source>
        <dbReference type="Pfam" id="PF00483"/>
    </source>
</evidence>
<feature type="domain" description="Nucleotidyl transferase" evidence="1">
    <location>
        <begin position="135"/>
        <end position="314"/>
    </location>
</feature>
<dbReference type="InterPro" id="IPR014710">
    <property type="entry name" value="RmlC-like_jellyroll"/>
</dbReference>
<comment type="caution">
    <text evidence="4">The sequence shown here is derived from an EMBL/GenBank/DDBJ whole genome shotgun (WGS) entry which is preliminary data.</text>
</comment>
<dbReference type="Proteomes" id="UP001174909">
    <property type="component" value="Unassembled WGS sequence"/>
</dbReference>
<evidence type="ECO:0000313" key="4">
    <source>
        <dbReference type="EMBL" id="CAI8036409.1"/>
    </source>
</evidence>
<dbReference type="Pfam" id="PF22640">
    <property type="entry name" value="ManC_GMP_beta-helix"/>
    <property type="match status" value="1"/>
</dbReference>
<dbReference type="InterPro" id="IPR029044">
    <property type="entry name" value="Nucleotide-diphossugar_trans"/>
</dbReference>
<dbReference type="PANTHER" id="PTHR46390">
    <property type="entry name" value="MANNOSE-1-PHOSPHATE GUANYLYLTRANSFERASE"/>
    <property type="match status" value="1"/>
</dbReference>
<dbReference type="AlphaFoldDB" id="A0AA35SVK1"/>
<name>A0AA35SVK1_GEOBA</name>
<dbReference type="Pfam" id="PF00483">
    <property type="entry name" value="NTP_transferase"/>
    <property type="match status" value="1"/>
</dbReference>
<reference evidence="4" key="1">
    <citation type="submission" date="2023-03" db="EMBL/GenBank/DDBJ databases">
        <authorList>
            <person name="Steffen K."/>
            <person name="Cardenas P."/>
        </authorList>
    </citation>
    <scope>NUCLEOTIDE SEQUENCE</scope>
</reference>
<feature type="domain" description="MannoseP isomerase/GMP-like beta-helix" evidence="3">
    <location>
        <begin position="326"/>
        <end position="363"/>
    </location>
</feature>
<sequence length="475" mass="53456">MRTTLTLDDDVADSLKERVRLLDVSFKQVVNDTLRRGLSPAGNDTTSPKYRVLPNHSGLVPSVDPLKLNQLNDQIEAETFAGQDTREFYPKPFLSISDNRSMLQDTVLRLDGVDKVADPIVVCNEEHRRTHYLRRAQFQRAVAVAAELAGHDYIVTFGITPSFPSVGYGYIRRGDEFFNGFRSESAVAYELGEFVEKPDLDTARSMLLTEEYLWNSGMFVLPTSAWLEEIERFRPDIADACRRAHANGTRDGLFFRPNAETFAACPPDTIDYAVMERIVGSDSHRRTLVVPIDAGWSDVGSWAAIMDVSDKDENGNVVRGDVYTYEMRNSMIFGHHRLVAAVGLEDVIIVETPDAVLAADRNRVETMGLATRHAHAGDRRFPQVKRITVNPGQALSLQMHHHRSEHWVVVSGTAKIVKDDGESLLFENESAYVKVGETHRLENPGTIPLEIIEVQSCSYLGEDDIVRFDDRYNRK</sequence>
<dbReference type="CDD" id="cd02213">
    <property type="entry name" value="cupin_PMI_typeII_C"/>
    <property type="match status" value="1"/>
</dbReference>
<dbReference type="InterPro" id="IPR005835">
    <property type="entry name" value="NTP_transferase_dom"/>
</dbReference>
<dbReference type="InterPro" id="IPR011051">
    <property type="entry name" value="RmlC_Cupin_sf"/>
</dbReference>
<evidence type="ECO:0000259" key="3">
    <source>
        <dbReference type="Pfam" id="PF22640"/>
    </source>
</evidence>
<evidence type="ECO:0000313" key="5">
    <source>
        <dbReference type="Proteomes" id="UP001174909"/>
    </source>
</evidence>
<dbReference type="Gene3D" id="2.60.120.10">
    <property type="entry name" value="Jelly Rolls"/>
    <property type="match status" value="1"/>
</dbReference>
<dbReference type="Gene3D" id="3.90.550.10">
    <property type="entry name" value="Spore Coat Polysaccharide Biosynthesis Protein SpsA, Chain A"/>
    <property type="match status" value="2"/>
</dbReference>
<feature type="domain" description="Mannose-6-phosphate isomerase type II C-terminal" evidence="2">
    <location>
        <begin position="383"/>
        <end position="470"/>
    </location>
</feature>
<dbReference type="GO" id="GO:0009298">
    <property type="term" value="P:GDP-mannose biosynthetic process"/>
    <property type="evidence" value="ECO:0007669"/>
    <property type="project" value="TreeGrafter"/>
</dbReference>